<name>A0ABM3RPB1_SPIOL</name>
<dbReference type="PANTHER" id="PTHR47650:SF2">
    <property type="entry name" value="ZINC FINGER CCCH DOMAIN-CONTAINING PROTEIN 22"/>
    <property type="match status" value="1"/>
</dbReference>
<sequence length="294" mass="33101">MRIRRSNLDQVHIELSEFIKWVLDMGNVHIPATTKEGEVEPTWIEIPVDLLRNGDDPIVALVEEVPKAQVFERISVFFCNVLRDSSCSHRVINTDKDASVQFLALFSISASSPTFFLVYTKRDSRSEIVYACSFGWFLESTHCCMLMQVQDELVSSIKDAEEGLFHLKRARLLREVDSAVQDSIYSHKDAAVELINPAKLGGSQLPCEDLEVEPLDSTNVEAKILGDPSYFIGSKCRFRHTDGRWYNGQIVQLDGSSSARVSFLNPTSEKMMQNVDPRVQASGDRAEAMSLSFE</sequence>
<dbReference type="PANTHER" id="PTHR47650">
    <property type="entry name" value="ZINC FINGER CCCH DOMAIN-CONTAINING PROTEIN 22"/>
    <property type="match status" value="1"/>
</dbReference>
<reference evidence="1" key="1">
    <citation type="journal article" date="2021" name="Nat. Commun.">
        <title>Genomic analyses provide insights into spinach domestication and the genetic basis of agronomic traits.</title>
        <authorList>
            <person name="Cai X."/>
            <person name="Sun X."/>
            <person name="Xu C."/>
            <person name="Sun H."/>
            <person name="Wang X."/>
            <person name="Ge C."/>
            <person name="Zhang Z."/>
            <person name="Wang Q."/>
            <person name="Fei Z."/>
            <person name="Jiao C."/>
            <person name="Wang Q."/>
        </authorList>
    </citation>
    <scope>NUCLEOTIDE SEQUENCE [LARGE SCALE GENOMIC DNA]</scope>
    <source>
        <strain evidence="1">cv. Varoflay</strain>
    </source>
</reference>
<gene>
    <name evidence="2" type="primary">LOC130471396</name>
</gene>
<reference evidence="2" key="2">
    <citation type="submission" date="2025-08" db="UniProtKB">
        <authorList>
            <consortium name="RefSeq"/>
        </authorList>
    </citation>
    <scope>IDENTIFICATION</scope>
    <source>
        <tissue evidence="2">Leaf</tissue>
    </source>
</reference>
<dbReference type="RefSeq" id="XP_056697459.1">
    <property type="nucleotide sequence ID" value="XM_056841481.1"/>
</dbReference>
<keyword evidence="1" id="KW-1185">Reference proteome</keyword>
<dbReference type="GeneID" id="130471396"/>
<accession>A0ABM3RPB1</accession>
<dbReference type="Proteomes" id="UP000813463">
    <property type="component" value="Chromosome 4"/>
</dbReference>
<evidence type="ECO:0000313" key="1">
    <source>
        <dbReference type="Proteomes" id="UP000813463"/>
    </source>
</evidence>
<evidence type="ECO:0000313" key="2">
    <source>
        <dbReference type="RefSeq" id="XP_056697459.1"/>
    </source>
</evidence>
<protein>
    <recommendedName>
        <fullName evidence="3">SAWADEE domain-containing protein</fullName>
    </recommendedName>
</protein>
<organism evidence="1 2">
    <name type="scientific">Spinacia oleracea</name>
    <name type="common">Spinach</name>
    <dbReference type="NCBI Taxonomy" id="3562"/>
    <lineage>
        <taxon>Eukaryota</taxon>
        <taxon>Viridiplantae</taxon>
        <taxon>Streptophyta</taxon>
        <taxon>Embryophyta</taxon>
        <taxon>Tracheophyta</taxon>
        <taxon>Spermatophyta</taxon>
        <taxon>Magnoliopsida</taxon>
        <taxon>eudicotyledons</taxon>
        <taxon>Gunneridae</taxon>
        <taxon>Pentapetalae</taxon>
        <taxon>Caryophyllales</taxon>
        <taxon>Chenopodiaceae</taxon>
        <taxon>Chenopodioideae</taxon>
        <taxon>Anserineae</taxon>
        <taxon>Spinacia</taxon>
    </lineage>
</organism>
<proteinExistence type="predicted"/>
<evidence type="ECO:0008006" key="3">
    <source>
        <dbReference type="Google" id="ProtNLM"/>
    </source>
</evidence>